<name>A0A7H0SMM5_9CORY</name>
<dbReference type="Gene3D" id="3.40.50.720">
    <property type="entry name" value="NAD(P)-binding Rossmann-like Domain"/>
    <property type="match status" value="1"/>
</dbReference>
<protein>
    <submittedName>
        <fullName evidence="1">Uncharacterized protein</fullName>
    </submittedName>
</protein>
<dbReference type="Proteomes" id="UP000516320">
    <property type="component" value="Chromosome"/>
</dbReference>
<dbReference type="AlphaFoldDB" id="A0A7H0SMM5"/>
<keyword evidence="2" id="KW-1185">Reference proteome</keyword>
<dbReference type="KEGG" id="cpoy:GP475_03385"/>
<organism evidence="1 2">
    <name type="scientific">Corynebacterium poyangense</name>
    <dbReference type="NCBI Taxonomy" id="2684405"/>
    <lineage>
        <taxon>Bacteria</taxon>
        <taxon>Bacillati</taxon>
        <taxon>Actinomycetota</taxon>
        <taxon>Actinomycetes</taxon>
        <taxon>Mycobacteriales</taxon>
        <taxon>Corynebacteriaceae</taxon>
        <taxon>Corynebacterium</taxon>
    </lineage>
</organism>
<reference evidence="1 2" key="1">
    <citation type="submission" date="2019-12" db="EMBL/GenBank/DDBJ databases">
        <title>Corynebacterium sp. nov., isolated from feces of the Anser Albifrons in China.</title>
        <authorList>
            <person name="Liu Q."/>
        </authorList>
    </citation>
    <scope>NUCLEOTIDE SEQUENCE [LARGE SCALE GENOMIC DNA]</scope>
    <source>
        <strain evidence="1 2">4H37-19</strain>
    </source>
</reference>
<dbReference type="EMBL" id="CP046884">
    <property type="protein sequence ID" value="QNQ89800.1"/>
    <property type="molecule type" value="Genomic_DNA"/>
</dbReference>
<gene>
    <name evidence="1" type="ORF">GP475_03385</name>
</gene>
<sequence>MSHIQLRPTSHIFLRDAGSLQCGVDARHCGVIEHPRARVLVRLLLTARAPRLESDLIQDFIDHGFDPVFSNTIIAELKEFQVLAQVSGQTHRVALLGKSRVSKLLTSLFLEIGYRVHRPLSQETPQQFLAHLPAQVPIILENTIGQARKFHRHWATRGRTWIPVSTWDGQGFIGPLHIRGSGPCPLCADLYFHHWDPHLPHLGAQAARMGFLDDPLSAASTAARVLGLTRQLLEPPAFLSPRPATPHLQPEPGLFLHIDPFSPQLNHRMLPVHHGCPSCFQRLS</sequence>
<proteinExistence type="predicted"/>
<evidence type="ECO:0000313" key="1">
    <source>
        <dbReference type="EMBL" id="QNQ89800.1"/>
    </source>
</evidence>
<accession>A0A7H0SMM5</accession>
<dbReference type="RefSeq" id="WP_187975253.1">
    <property type="nucleotide sequence ID" value="NZ_CP046884.1"/>
</dbReference>
<evidence type="ECO:0000313" key="2">
    <source>
        <dbReference type="Proteomes" id="UP000516320"/>
    </source>
</evidence>